<keyword evidence="4 12" id="KW-0597">Phosphoprotein</keyword>
<sequence>MFNKSLQARFFIVITLIVFLATVVSVALVTLNGYEYRKSSLETQAYVLAGIMGENASAAIEFGNHSDATTILNSLEEVPSIDSIAIYVDGEKFAHYASTVKMIPEFKILDLKGKFNYLNNKLYVQRDIIYDGEVLGRILLVDNLASLTVPFYKSLNFVISVLVIVLLLSSFLSFSILKKLISPLVHLSDTARKISQYHTYNIRAEYKGKDEIGDLTYSFNEMLTEIQAREDTINRERHNAEQRAVEAEEANKRAKVEFDQRLVAESANKMKSEFLANVSHEIRTPMNAILGFSELLEKEDIDKKSMEYVEAINSSGRSLLHLINDILDLSKVEAGKLELIYTKVDLRSLVNEFASVFSREFAKKNLDFLVEVDQVVPDLVSLDEVRIRQILFNLIGNAVKFTEEGYVKVAIKADLKRNGVVDLDFVVSDTGVGIGEEANRRIFGAFNQASAEISKEYGGTGLGLSICKELSQLMGGSINLVSAKGEGSEFTVSLKNVKVELCTTRMKIDLPVENKYKFENAKVLIVDDTLLNRILLKEFLKEFPFELEEAENGQVALDTLEEFDADLILMDMKMPVMDGRQATEKIKSNPKLKDKPVIAVTASAMKASEDELSKLCDGFLRKPFKMEDLLVLLQKYLKHS</sequence>
<evidence type="ECO:0000256" key="3">
    <source>
        <dbReference type="ARBA" id="ARBA00012438"/>
    </source>
</evidence>
<dbReference type="Proteomes" id="UP000004947">
    <property type="component" value="Unassembled WGS sequence"/>
</dbReference>
<dbReference type="InterPro" id="IPR011006">
    <property type="entry name" value="CheY-like_superfamily"/>
</dbReference>
<evidence type="ECO:0000259" key="16">
    <source>
        <dbReference type="PROSITE" id="PS50110"/>
    </source>
</evidence>
<dbReference type="Gene3D" id="6.10.340.10">
    <property type="match status" value="1"/>
</dbReference>
<dbReference type="InterPro" id="IPR036097">
    <property type="entry name" value="HisK_dim/P_sf"/>
</dbReference>
<dbReference type="InterPro" id="IPR004358">
    <property type="entry name" value="Sig_transdc_His_kin-like_C"/>
</dbReference>
<comment type="subunit">
    <text evidence="10">At low DSF concentrations, interacts with RpfF.</text>
</comment>
<dbReference type="CDD" id="cd00082">
    <property type="entry name" value="HisKA"/>
    <property type="match status" value="1"/>
</dbReference>
<dbReference type="InterPro" id="IPR001789">
    <property type="entry name" value="Sig_transdc_resp-reg_receiver"/>
</dbReference>
<dbReference type="PANTHER" id="PTHR43047">
    <property type="entry name" value="TWO-COMPONENT HISTIDINE PROTEIN KINASE"/>
    <property type="match status" value="1"/>
</dbReference>
<evidence type="ECO:0000256" key="14">
    <source>
        <dbReference type="SAM" id="Phobius"/>
    </source>
</evidence>
<feature type="transmembrane region" description="Helical" evidence="14">
    <location>
        <begin position="155"/>
        <end position="177"/>
    </location>
</feature>
<gene>
    <name evidence="18" type="ORF">LNTAR_15892</name>
</gene>
<keyword evidence="7" id="KW-0418">Kinase</keyword>
<evidence type="ECO:0000256" key="10">
    <source>
        <dbReference type="ARBA" id="ARBA00064003"/>
    </source>
</evidence>
<evidence type="ECO:0000256" key="6">
    <source>
        <dbReference type="ARBA" id="ARBA00022741"/>
    </source>
</evidence>
<keyword evidence="14" id="KW-0472">Membrane</keyword>
<dbReference type="Pfam" id="PF17152">
    <property type="entry name" value="CHASE8"/>
    <property type="match status" value="1"/>
</dbReference>
<dbReference type="GO" id="GO:0000155">
    <property type="term" value="F:phosphorelay sensor kinase activity"/>
    <property type="evidence" value="ECO:0007669"/>
    <property type="project" value="InterPro"/>
</dbReference>
<dbReference type="GO" id="GO:0005524">
    <property type="term" value="F:ATP binding"/>
    <property type="evidence" value="ECO:0007669"/>
    <property type="project" value="UniProtKB-KW"/>
</dbReference>
<dbReference type="Gene3D" id="3.40.50.2300">
    <property type="match status" value="1"/>
</dbReference>
<dbReference type="SUPFAM" id="SSF47384">
    <property type="entry name" value="Homodimeric domain of signal transducing histidine kinase"/>
    <property type="match status" value="1"/>
</dbReference>
<dbReference type="eggNOG" id="COG0642">
    <property type="taxonomic scope" value="Bacteria"/>
</dbReference>
<evidence type="ECO:0000256" key="11">
    <source>
        <dbReference type="ARBA" id="ARBA00068150"/>
    </source>
</evidence>
<dbReference type="InterPro" id="IPR003661">
    <property type="entry name" value="HisK_dim/P_dom"/>
</dbReference>
<feature type="domain" description="Response regulatory" evidence="16">
    <location>
        <begin position="522"/>
        <end position="637"/>
    </location>
</feature>
<dbReference type="PROSITE" id="PS50109">
    <property type="entry name" value="HIS_KIN"/>
    <property type="match status" value="1"/>
</dbReference>
<keyword evidence="13" id="KW-0175">Coiled coil</keyword>
<keyword evidence="19" id="KW-1185">Reference proteome</keyword>
<dbReference type="SMART" id="SM00387">
    <property type="entry name" value="HATPase_c"/>
    <property type="match status" value="1"/>
</dbReference>
<feature type="domain" description="Histidine kinase" evidence="15">
    <location>
        <begin position="277"/>
        <end position="498"/>
    </location>
</feature>
<dbReference type="PROSITE" id="PS50110">
    <property type="entry name" value="RESPONSE_REGULATORY"/>
    <property type="match status" value="1"/>
</dbReference>
<dbReference type="EMBL" id="ABCK01000011">
    <property type="protein sequence ID" value="EDM27166.1"/>
    <property type="molecule type" value="Genomic_DNA"/>
</dbReference>
<evidence type="ECO:0000256" key="1">
    <source>
        <dbReference type="ARBA" id="ARBA00000085"/>
    </source>
</evidence>
<evidence type="ECO:0000256" key="4">
    <source>
        <dbReference type="ARBA" id="ARBA00022553"/>
    </source>
</evidence>
<dbReference type="InterPro" id="IPR033417">
    <property type="entry name" value="CHASE8"/>
</dbReference>
<evidence type="ECO:0000256" key="7">
    <source>
        <dbReference type="ARBA" id="ARBA00022777"/>
    </source>
</evidence>
<dbReference type="Pfam" id="PF00512">
    <property type="entry name" value="HisKA"/>
    <property type="match status" value="1"/>
</dbReference>
<evidence type="ECO:0000259" key="17">
    <source>
        <dbReference type="PROSITE" id="PS50885"/>
    </source>
</evidence>
<evidence type="ECO:0000313" key="19">
    <source>
        <dbReference type="Proteomes" id="UP000004947"/>
    </source>
</evidence>
<keyword evidence="8 18" id="KW-0067">ATP-binding</keyword>
<dbReference type="GO" id="GO:0005886">
    <property type="term" value="C:plasma membrane"/>
    <property type="evidence" value="ECO:0007669"/>
    <property type="project" value="TreeGrafter"/>
</dbReference>
<dbReference type="RefSeq" id="WP_007279074.1">
    <property type="nucleotide sequence ID" value="NZ_ABCK01000011.1"/>
</dbReference>
<dbReference type="PRINTS" id="PR00344">
    <property type="entry name" value="BCTRLSENSOR"/>
</dbReference>
<dbReference type="FunFam" id="3.30.565.10:FF:000010">
    <property type="entry name" value="Sensor histidine kinase RcsC"/>
    <property type="match status" value="1"/>
</dbReference>
<evidence type="ECO:0000256" key="9">
    <source>
        <dbReference type="ARBA" id="ARBA00023012"/>
    </source>
</evidence>
<dbReference type="SMART" id="SM00448">
    <property type="entry name" value="REC"/>
    <property type="match status" value="1"/>
</dbReference>
<dbReference type="SUPFAM" id="SSF55874">
    <property type="entry name" value="ATPase domain of HSP90 chaperone/DNA topoisomerase II/histidine kinase"/>
    <property type="match status" value="1"/>
</dbReference>
<accession>A6DMH6</accession>
<reference evidence="18 19" key="1">
    <citation type="journal article" date="2010" name="J. Bacteriol.">
        <title>Genome sequence of Lentisphaera araneosa HTCC2155T, the type species of the order Lentisphaerales in the phylum Lentisphaerae.</title>
        <authorList>
            <person name="Thrash J.C."/>
            <person name="Cho J.C."/>
            <person name="Vergin K.L."/>
            <person name="Morris R.M."/>
            <person name="Giovannoni S.J."/>
        </authorList>
    </citation>
    <scope>NUCLEOTIDE SEQUENCE [LARGE SCALE GENOMIC DNA]</scope>
    <source>
        <strain evidence="18 19">HTCC2155</strain>
    </source>
</reference>
<dbReference type="Pfam" id="PF00672">
    <property type="entry name" value="HAMP"/>
    <property type="match status" value="1"/>
</dbReference>
<dbReference type="PROSITE" id="PS50885">
    <property type="entry name" value="HAMP"/>
    <property type="match status" value="1"/>
</dbReference>
<dbReference type="EC" id="2.7.13.3" evidence="3"/>
<dbReference type="InterPro" id="IPR005467">
    <property type="entry name" value="His_kinase_dom"/>
</dbReference>
<keyword evidence="5" id="KW-0808">Transferase</keyword>
<feature type="domain" description="HAMP" evidence="17">
    <location>
        <begin position="178"/>
        <end position="231"/>
    </location>
</feature>
<dbReference type="SMART" id="SM00388">
    <property type="entry name" value="HisKA"/>
    <property type="match status" value="1"/>
</dbReference>
<name>A6DMH6_9BACT</name>
<dbReference type="SMART" id="SM00304">
    <property type="entry name" value="HAMP"/>
    <property type="match status" value="1"/>
</dbReference>
<keyword evidence="6" id="KW-0547">Nucleotide-binding</keyword>
<dbReference type="InterPro" id="IPR003660">
    <property type="entry name" value="HAMP_dom"/>
</dbReference>
<dbReference type="SUPFAM" id="SSF52172">
    <property type="entry name" value="CheY-like"/>
    <property type="match status" value="1"/>
</dbReference>
<dbReference type="Pfam" id="PF00072">
    <property type="entry name" value="Response_reg"/>
    <property type="match status" value="1"/>
</dbReference>
<feature type="coiled-coil region" evidence="13">
    <location>
        <begin position="223"/>
        <end position="257"/>
    </location>
</feature>
<dbReference type="Pfam" id="PF02518">
    <property type="entry name" value="HATPase_c"/>
    <property type="match status" value="1"/>
</dbReference>
<evidence type="ECO:0000256" key="2">
    <source>
        <dbReference type="ARBA" id="ARBA00004370"/>
    </source>
</evidence>
<protein>
    <recommendedName>
        <fullName evidence="11">Sensory/regulatory protein RpfC</fullName>
        <ecNumber evidence="3">2.7.13.3</ecNumber>
    </recommendedName>
</protein>
<dbReference type="InterPro" id="IPR036890">
    <property type="entry name" value="HATPase_C_sf"/>
</dbReference>
<evidence type="ECO:0000256" key="5">
    <source>
        <dbReference type="ARBA" id="ARBA00022679"/>
    </source>
</evidence>
<keyword evidence="14" id="KW-1133">Transmembrane helix</keyword>
<evidence type="ECO:0000259" key="15">
    <source>
        <dbReference type="PROSITE" id="PS50109"/>
    </source>
</evidence>
<dbReference type="SUPFAM" id="SSF158472">
    <property type="entry name" value="HAMP domain-like"/>
    <property type="match status" value="1"/>
</dbReference>
<comment type="caution">
    <text evidence="18">The sequence shown here is derived from an EMBL/GenBank/DDBJ whole genome shotgun (WGS) entry which is preliminary data.</text>
</comment>
<dbReference type="Gene3D" id="3.30.565.10">
    <property type="entry name" value="Histidine kinase-like ATPase, C-terminal domain"/>
    <property type="match status" value="1"/>
</dbReference>
<feature type="modified residue" description="4-aspartylphosphate" evidence="12">
    <location>
        <position position="571"/>
    </location>
</feature>
<dbReference type="CDD" id="cd17546">
    <property type="entry name" value="REC_hyHK_CKI1_RcsC-like"/>
    <property type="match status" value="1"/>
</dbReference>
<evidence type="ECO:0000256" key="12">
    <source>
        <dbReference type="PROSITE-ProRule" id="PRU00169"/>
    </source>
</evidence>
<dbReference type="AlphaFoldDB" id="A6DMH6"/>
<dbReference type="InterPro" id="IPR003594">
    <property type="entry name" value="HATPase_dom"/>
</dbReference>
<keyword evidence="14" id="KW-0812">Transmembrane</keyword>
<comment type="subcellular location">
    <subcellularLocation>
        <location evidence="2">Membrane</location>
    </subcellularLocation>
</comment>
<organism evidence="18 19">
    <name type="scientific">Lentisphaera araneosa HTCC2155</name>
    <dbReference type="NCBI Taxonomy" id="313628"/>
    <lineage>
        <taxon>Bacteria</taxon>
        <taxon>Pseudomonadati</taxon>
        <taxon>Lentisphaerota</taxon>
        <taxon>Lentisphaeria</taxon>
        <taxon>Lentisphaerales</taxon>
        <taxon>Lentisphaeraceae</taxon>
        <taxon>Lentisphaera</taxon>
    </lineage>
</organism>
<keyword evidence="9" id="KW-0902">Two-component regulatory system</keyword>
<proteinExistence type="predicted"/>
<dbReference type="CDD" id="cd06225">
    <property type="entry name" value="HAMP"/>
    <property type="match status" value="1"/>
</dbReference>
<comment type="catalytic activity">
    <reaction evidence="1">
        <text>ATP + protein L-histidine = ADP + protein N-phospho-L-histidine.</text>
        <dbReference type="EC" id="2.7.13.3"/>
    </reaction>
</comment>
<feature type="transmembrane region" description="Helical" evidence="14">
    <location>
        <begin position="6"/>
        <end position="31"/>
    </location>
</feature>
<dbReference type="FunFam" id="1.10.287.130:FF:000002">
    <property type="entry name" value="Two-component osmosensing histidine kinase"/>
    <property type="match status" value="1"/>
</dbReference>
<evidence type="ECO:0000313" key="18">
    <source>
        <dbReference type="EMBL" id="EDM27166.1"/>
    </source>
</evidence>
<evidence type="ECO:0000256" key="13">
    <source>
        <dbReference type="SAM" id="Coils"/>
    </source>
</evidence>
<dbReference type="GO" id="GO:0009927">
    <property type="term" value="F:histidine phosphotransfer kinase activity"/>
    <property type="evidence" value="ECO:0007669"/>
    <property type="project" value="TreeGrafter"/>
</dbReference>
<dbReference type="STRING" id="313628.LNTAR_15892"/>
<evidence type="ECO:0000256" key="8">
    <source>
        <dbReference type="ARBA" id="ARBA00022840"/>
    </source>
</evidence>
<dbReference type="Gene3D" id="1.10.287.130">
    <property type="match status" value="1"/>
</dbReference>
<dbReference type="PANTHER" id="PTHR43047:SF72">
    <property type="entry name" value="OSMOSENSING HISTIDINE PROTEIN KINASE SLN1"/>
    <property type="match status" value="1"/>
</dbReference>
<dbReference type="CDD" id="cd16922">
    <property type="entry name" value="HATPase_EvgS-ArcB-TorS-like"/>
    <property type="match status" value="1"/>
</dbReference>